<dbReference type="ExpressionAtlas" id="A0A1D6Q086">
    <property type="expression patterns" value="baseline and differential"/>
</dbReference>
<name>A0A1D6Q086_MAIZE</name>
<gene>
    <name evidence="1" type="ORF">ZEAMMB73_Zm00001d050179</name>
</gene>
<protein>
    <submittedName>
        <fullName evidence="1">Pollen Ole e 1 allergen and extensin family protein</fullName>
    </submittedName>
</protein>
<accession>A0A1D6Q086</accession>
<proteinExistence type="predicted"/>
<dbReference type="PANTHER" id="PTHR38400">
    <property type="entry name" value="OS02G0317800 PROTEIN"/>
    <property type="match status" value="1"/>
</dbReference>
<reference evidence="1" key="1">
    <citation type="submission" date="2015-12" db="EMBL/GenBank/DDBJ databases">
        <title>Update maize B73 reference genome by single molecule sequencing technologies.</title>
        <authorList>
            <consortium name="Maize Genome Sequencing Project"/>
            <person name="Ware D."/>
        </authorList>
    </citation>
    <scope>NUCLEOTIDE SEQUENCE</scope>
    <source>
        <tissue evidence="1">Seedling</tissue>
    </source>
</reference>
<dbReference type="EMBL" id="CM000780">
    <property type="protein sequence ID" value="AQK52064.1"/>
    <property type="molecule type" value="Genomic_DNA"/>
</dbReference>
<dbReference type="AlphaFoldDB" id="A0A1D6Q086"/>
<evidence type="ECO:0000313" key="1">
    <source>
        <dbReference type="EMBL" id="AQK52064.1"/>
    </source>
</evidence>
<organism evidence="1">
    <name type="scientific">Zea mays</name>
    <name type="common">Maize</name>
    <dbReference type="NCBI Taxonomy" id="4577"/>
    <lineage>
        <taxon>Eukaryota</taxon>
        <taxon>Viridiplantae</taxon>
        <taxon>Streptophyta</taxon>
        <taxon>Embryophyta</taxon>
        <taxon>Tracheophyta</taxon>
        <taxon>Spermatophyta</taxon>
        <taxon>Magnoliopsida</taxon>
        <taxon>Liliopsida</taxon>
        <taxon>Poales</taxon>
        <taxon>Poaceae</taxon>
        <taxon>PACMAD clade</taxon>
        <taxon>Panicoideae</taxon>
        <taxon>Andropogonodae</taxon>
        <taxon>Andropogoneae</taxon>
        <taxon>Tripsacinae</taxon>
        <taxon>Zea</taxon>
    </lineage>
</organism>
<sequence>MAAAPPRWWPLLLQLAIALGILLAAAEAWTGEIRGRVVCDVCGDAAIGPEDHALEGQSAPCTCFLSPRADLSTDLCSAPRGSPVRFRSIARADLGLGS</sequence>